<dbReference type="RefSeq" id="WP_136424521.1">
    <property type="nucleotide sequence ID" value="NZ_SSSN01000007.1"/>
</dbReference>
<evidence type="ECO:0000313" key="3">
    <source>
        <dbReference type="EMBL" id="THG33882.1"/>
    </source>
</evidence>
<comment type="caution">
    <text evidence="3">The sequence shown here is derived from an EMBL/GenBank/DDBJ whole genome shotgun (WGS) entry which is preliminary data.</text>
</comment>
<feature type="transmembrane region" description="Helical" evidence="2">
    <location>
        <begin position="54"/>
        <end position="72"/>
    </location>
</feature>
<keyword evidence="2" id="KW-1133">Transmembrane helix</keyword>
<dbReference type="EMBL" id="SSSN01000007">
    <property type="protein sequence ID" value="THG33882.1"/>
    <property type="molecule type" value="Genomic_DNA"/>
</dbReference>
<feature type="region of interest" description="Disordered" evidence="1">
    <location>
        <begin position="1"/>
        <end position="20"/>
    </location>
</feature>
<reference evidence="3 4" key="1">
    <citation type="submission" date="2019-04" db="EMBL/GenBank/DDBJ databases">
        <authorList>
            <person name="Jiang L."/>
        </authorList>
    </citation>
    <scope>NUCLEOTIDE SEQUENCE [LARGE SCALE GENOMIC DNA]</scope>
    <source>
        <strain evidence="3 4">YIM 131861</strain>
    </source>
</reference>
<evidence type="ECO:0000256" key="1">
    <source>
        <dbReference type="SAM" id="MobiDB-lite"/>
    </source>
</evidence>
<feature type="compositionally biased region" description="Basic and acidic residues" evidence="1">
    <location>
        <begin position="8"/>
        <end position="20"/>
    </location>
</feature>
<feature type="transmembrane region" description="Helical" evidence="2">
    <location>
        <begin position="124"/>
        <end position="144"/>
    </location>
</feature>
<name>A0A4S4FV41_9MICO</name>
<organism evidence="3 4">
    <name type="scientific">Orlajensenia flava</name>
    <dbReference type="NCBI Taxonomy" id="2565934"/>
    <lineage>
        <taxon>Bacteria</taxon>
        <taxon>Bacillati</taxon>
        <taxon>Actinomycetota</taxon>
        <taxon>Actinomycetes</taxon>
        <taxon>Micrococcales</taxon>
        <taxon>Microbacteriaceae</taxon>
        <taxon>Orlajensenia</taxon>
    </lineage>
</organism>
<evidence type="ECO:0000256" key="2">
    <source>
        <dbReference type="SAM" id="Phobius"/>
    </source>
</evidence>
<sequence length="178" mass="18813">MEPSSTPRSERPRSRARRETDADYLKERVYATFTGLAIALVLEGNVIHHDARDALFTLVIGVVGITAAGYVSDFIAHLATARAFPSREKNGEFLRVAAGALGTVVAPAILLALAWAGVLTLAGALRAGIIIYLVTLAAIGYLAVRRAKLAWWQQAVAMALLVVLGAAVIGLQTLAHSA</sequence>
<gene>
    <name evidence="3" type="ORF">E6C70_10585</name>
</gene>
<dbReference type="OrthoDB" id="4775109at2"/>
<accession>A0A4S4FV41</accession>
<protein>
    <recommendedName>
        <fullName evidence="5">VIT family protein</fullName>
    </recommendedName>
</protein>
<evidence type="ECO:0008006" key="5">
    <source>
        <dbReference type="Google" id="ProtNLM"/>
    </source>
</evidence>
<feature type="transmembrane region" description="Helical" evidence="2">
    <location>
        <begin position="93"/>
        <end position="118"/>
    </location>
</feature>
<evidence type="ECO:0000313" key="4">
    <source>
        <dbReference type="Proteomes" id="UP000307380"/>
    </source>
</evidence>
<dbReference type="Proteomes" id="UP000307380">
    <property type="component" value="Unassembled WGS sequence"/>
</dbReference>
<proteinExistence type="predicted"/>
<keyword evidence="2" id="KW-0472">Membrane</keyword>
<feature type="transmembrane region" description="Helical" evidence="2">
    <location>
        <begin position="156"/>
        <end position="175"/>
    </location>
</feature>
<dbReference type="AlphaFoldDB" id="A0A4S4FV41"/>
<keyword evidence="4" id="KW-1185">Reference proteome</keyword>
<keyword evidence="2" id="KW-0812">Transmembrane</keyword>